<reference evidence="2 3" key="1">
    <citation type="journal article" date="2018" name="PLoS Genet.">
        <title>Population sequencing reveals clonal diversity and ancestral inbreeding in the grapevine cultivar Chardonnay.</title>
        <authorList>
            <person name="Roach M.J."/>
            <person name="Johnson D.L."/>
            <person name="Bohlmann J."/>
            <person name="van Vuuren H.J."/>
            <person name="Jones S.J."/>
            <person name="Pretorius I.S."/>
            <person name="Schmidt S.A."/>
            <person name="Borneman A.R."/>
        </authorList>
    </citation>
    <scope>NUCLEOTIDE SEQUENCE [LARGE SCALE GENOMIC DNA]</scope>
    <source>
        <strain evidence="3">cv. Chardonnay</strain>
        <tissue evidence="2">Leaf</tissue>
    </source>
</reference>
<evidence type="ECO:0000313" key="3">
    <source>
        <dbReference type="Proteomes" id="UP000288805"/>
    </source>
</evidence>
<evidence type="ECO:0000313" key="2">
    <source>
        <dbReference type="EMBL" id="RVW45236.1"/>
    </source>
</evidence>
<dbReference type="PANTHER" id="PTHR34427:SF5">
    <property type="entry name" value="DUF4283 DOMAIN-CONTAINING PROTEIN"/>
    <property type="match status" value="1"/>
</dbReference>
<evidence type="ECO:0000259" key="1">
    <source>
        <dbReference type="Pfam" id="PF14111"/>
    </source>
</evidence>
<dbReference type="AlphaFoldDB" id="A0A438EBN8"/>
<name>A0A438EBN8_VITVI</name>
<protein>
    <recommendedName>
        <fullName evidence="1">DUF4283 domain-containing protein</fullName>
    </recommendedName>
</protein>
<dbReference type="PANTHER" id="PTHR34427">
    <property type="entry name" value="DUF4283 DOMAIN PROTEIN"/>
    <property type="match status" value="1"/>
</dbReference>
<proteinExistence type="predicted"/>
<dbReference type="Pfam" id="PF14111">
    <property type="entry name" value="DUF4283"/>
    <property type="match status" value="1"/>
</dbReference>
<dbReference type="InterPro" id="IPR025558">
    <property type="entry name" value="DUF4283"/>
</dbReference>
<dbReference type="Proteomes" id="UP000288805">
    <property type="component" value="Unassembled WGS sequence"/>
</dbReference>
<comment type="caution">
    <text evidence="2">The sequence shown here is derived from an EMBL/GenBank/DDBJ whole genome shotgun (WGS) entry which is preliminary data.</text>
</comment>
<accession>A0A438EBN8</accession>
<gene>
    <name evidence="2" type="ORF">CK203_067433</name>
</gene>
<organism evidence="2 3">
    <name type="scientific">Vitis vinifera</name>
    <name type="common">Grape</name>
    <dbReference type="NCBI Taxonomy" id="29760"/>
    <lineage>
        <taxon>Eukaryota</taxon>
        <taxon>Viridiplantae</taxon>
        <taxon>Streptophyta</taxon>
        <taxon>Embryophyta</taxon>
        <taxon>Tracheophyta</taxon>
        <taxon>Spermatophyta</taxon>
        <taxon>Magnoliopsida</taxon>
        <taxon>eudicotyledons</taxon>
        <taxon>Gunneridae</taxon>
        <taxon>Pentapetalae</taxon>
        <taxon>rosids</taxon>
        <taxon>Vitales</taxon>
        <taxon>Vitaceae</taxon>
        <taxon>Viteae</taxon>
        <taxon>Vitis</taxon>
    </lineage>
</organism>
<feature type="domain" description="DUF4283" evidence="1">
    <location>
        <begin position="97"/>
        <end position="162"/>
    </location>
</feature>
<dbReference type="EMBL" id="QGNW01001336">
    <property type="protein sequence ID" value="RVW45236.1"/>
    <property type="molecule type" value="Genomic_DNA"/>
</dbReference>
<sequence>MAERMGEGSIGWNAGLMRWGFVGGWATLAKRLRTLGIVTRPKSTLVPGFGGAGSEKSSRGALAKTNQSLVEVAKEKVGCYGEAIWVQIGARETMVREEQFGWCLVGRWGEISGSVSKVALLRSWGAYHWNLKRGLNVARLDCGLLLFMFENKAEAKRVLHKGINALRRIFCIWKGGVQREAFRKIGDCCGGFMAMDKDTASFSPLQWVRVLVKSEGRDLPSSLLGVGKSMSWRQPIVQSAEEIVLSEGGERCSKAMVISSISTKGTRENELRPTVLGLEAVKEVERLEASNLSSLGQAKGEREDYGLWSVETERQPVGSINKRSILSGKGCVKICSQAFVDLLRIIVVDGTMVGGPTSSEVGVVDKVGGTLSARRMGEGLSSTREVTQFAGHPAECMVCTKGGREDFWEELGAIKGLWSDPWCVAVQKAMAMEQMAFWDSKNRSGILSLEEWNAKNEAKEEF</sequence>